<dbReference type="PANTHER" id="PTHR11601">
    <property type="entry name" value="CYSTEINE DESULFURYLASE FAMILY MEMBER"/>
    <property type="match status" value="1"/>
</dbReference>
<dbReference type="Pfam" id="PF00266">
    <property type="entry name" value="Aminotran_5"/>
    <property type="match status" value="1"/>
</dbReference>
<dbReference type="SUPFAM" id="SSF53383">
    <property type="entry name" value="PLP-dependent transferases"/>
    <property type="match status" value="1"/>
</dbReference>
<dbReference type="InterPro" id="IPR016454">
    <property type="entry name" value="Cysteine_dSase"/>
</dbReference>
<evidence type="ECO:0000256" key="4">
    <source>
        <dbReference type="ARBA" id="ARBA00022679"/>
    </source>
</evidence>
<comment type="cofactor">
    <cofactor evidence="1 10">
        <name>pyridoxal 5'-phosphate</name>
        <dbReference type="ChEBI" id="CHEBI:597326"/>
    </cofactor>
</comment>
<evidence type="ECO:0000313" key="12">
    <source>
        <dbReference type="EMBL" id="PKY70350.1"/>
    </source>
</evidence>
<dbReference type="InterPro" id="IPR015424">
    <property type="entry name" value="PyrdxlP-dep_Trfase"/>
</dbReference>
<dbReference type="PIRSF" id="PIRSF005572">
    <property type="entry name" value="NifS"/>
    <property type="match status" value="1"/>
</dbReference>
<dbReference type="RefSeq" id="WP_101672446.1">
    <property type="nucleotide sequence ID" value="NZ_PKGO01000005.1"/>
</dbReference>
<sequence>MRSYFDYAATSPMRPTALKAYTDELQKIGNPSALHSLGQQSRLRLEDSREVLAGAVGASTPAEVVLTSGGTEADNLAVKGLFWHRNGVPAEGAGTPTPAPELSHPVIITTPIEHNAVLDTAGWLETQGAQVLLVDVDADGRIKLDHLEELLREHGDRAALVSIMYANNEIGTVQPIKEAAALAKAAGVPIHTDAVQAFGQLPLNFADLGVDAMTVTAHKIGGPVGIGALILSRDIKAVPVLHGGGQERSLRSGTLDVAGAAAFAAAAQEATGDIAHEAPRLSGLRDRLIAGIEQGVPDAHLSGHREDRLPGNVHFTFPGAEADSLLFLLDAAGFATSAGSACSAGVNRPSHVLLACGRSEDEARSSQRFTLGHGTTEEEVDKLIEVLPGVVEQARKAGMNSAYDWSQAD</sequence>
<reference evidence="12 13" key="1">
    <citation type="submission" date="2017-12" db="EMBL/GenBank/DDBJ databases">
        <title>Phylogenetic diversity of female urinary microbiome.</title>
        <authorList>
            <person name="Thomas-White K."/>
            <person name="Wolfe A.J."/>
        </authorList>
    </citation>
    <scope>NUCLEOTIDE SEQUENCE [LARGE SCALE GENOMIC DNA]</scope>
    <source>
        <strain evidence="12 13">UMB0426</strain>
    </source>
</reference>
<name>A0A2I1IGU0_9MICO</name>
<dbReference type="PROSITE" id="PS00595">
    <property type="entry name" value="AA_TRANSFER_CLASS_5"/>
    <property type="match status" value="1"/>
</dbReference>
<dbReference type="EC" id="2.8.1.7" evidence="3"/>
<dbReference type="GO" id="GO:0051536">
    <property type="term" value="F:iron-sulfur cluster binding"/>
    <property type="evidence" value="ECO:0007669"/>
    <property type="project" value="UniProtKB-KW"/>
</dbReference>
<proteinExistence type="inferred from homology"/>
<evidence type="ECO:0000259" key="11">
    <source>
        <dbReference type="Pfam" id="PF00266"/>
    </source>
</evidence>
<dbReference type="GO" id="GO:0046872">
    <property type="term" value="F:metal ion binding"/>
    <property type="evidence" value="ECO:0007669"/>
    <property type="project" value="UniProtKB-KW"/>
</dbReference>
<dbReference type="EMBL" id="PKGO01000005">
    <property type="protein sequence ID" value="PKY70350.1"/>
    <property type="molecule type" value="Genomic_DNA"/>
</dbReference>
<evidence type="ECO:0000256" key="9">
    <source>
        <dbReference type="ARBA" id="ARBA00050776"/>
    </source>
</evidence>
<dbReference type="PANTHER" id="PTHR11601:SF34">
    <property type="entry name" value="CYSTEINE DESULFURASE"/>
    <property type="match status" value="1"/>
</dbReference>
<dbReference type="Proteomes" id="UP000242755">
    <property type="component" value="Unassembled WGS sequence"/>
</dbReference>
<dbReference type="Gene3D" id="1.10.260.50">
    <property type="match status" value="1"/>
</dbReference>
<dbReference type="InterPro" id="IPR000192">
    <property type="entry name" value="Aminotrans_V_dom"/>
</dbReference>
<keyword evidence="7" id="KW-0408">Iron</keyword>
<evidence type="ECO:0000256" key="5">
    <source>
        <dbReference type="ARBA" id="ARBA00022723"/>
    </source>
</evidence>
<feature type="domain" description="Aminotransferase class V" evidence="11">
    <location>
        <begin position="4"/>
        <end position="383"/>
    </location>
</feature>
<keyword evidence="5" id="KW-0479">Metal-binding</keyword>
<dbReference type="Gene3D" id="3.90.1150.10">
    <property type="entry name" value="Aspartate Aminotransferase, domain 1"/>
    <property type="match status" value="1"/>
</dbReference>
<organism evidence="12 13">
    <name type="scientific">Brevibacterium ravenspurgense</name>
    <dbReference type="NCBI Taxonomy" id="479117"/>
    <lineage>
        <taxon>Bacteria</taxon>
        <taxon>Bacillati</taxon>
        <taxon>Actinomycetota</taxon>
        <taxon>Actinomycetes</taxon>
        <taxon>Micrococcales</taxon>
        <taxon>Brevibacteriaceae</taxon>
        <taxon>Brevibacterium</taxon>
    </lineage>
</organism>
<evidence type="ECO:0000313" key="13">
    <source>
        <dbReference type="Proteomes" id="UP000242755"/>
    </source>
</evidence>
<keyword evidence="8" id="KW-0411">Iron-sulfur</keyword>
<keyword evidence="6" id="KW-0663">Pyridoxal phosphate</keyword>
<accession>A0A2I1IGU0</accession>
<dbReference type="AlphaFoldDB" id="A0A2I1IGU0"/>
<evidence type="ECO:0000256" key="6">
    <source>
        <dbReference type="ARBA" id="ARBA00022898"/>
    </source>
</evidence>
<dbReference type="FunFam" id="3.40.640.10:FF:000084">
    <property type="entry name" value="IscS-like cysteine desulfurase"/>
    <property type="match status" value="1"/>
</dbReference>
<evidence type="ECO:0000256" key="8">
    <source>
        <dbReference type="ARBA" id="ARBA00023014"/>
    </source>
</evidence>
<evidence type="ECO:0000256" key="10">
    <source>
        <dbReference type="RuleBase" id="RU004504"/>
    </source>
</evidence>
<gene>
    <name evidence="12" type="ORF">CYJ40_06380</name>
</gene>
<dbReference type="InterPro" id="IPR015421">
    <property type="entry name" value="PyrdxlP-dep_Trfase_major"/>
</dbReference>
<comment type="similarity">
    <text evidence="2">Belongs to the class-V pyridoxal-phosphate-dependent aminotransferase family. NifS/IscS subfamily.</text>
</comment>
<protein>
    <recommendedName>
        <fullName evidence="3">cysteine desulfurase</fullName>
        <ecNumber evidence="3">2.8.1.7</ecNumber>
    </recommendedName>
</protein>
<dbReference type="GO" id="GO:0031071">
    <property type="term" value="F:cysteine desulfurase activity"/>
    <property type="evidence" value="ECO:0007669"/>
    <property type="project" value="UniProtKB-EC"/>
</dbReference>
<dbReference type="STRING" id="1176165.GCA_001584405_00374"/>
<comment type="caution">
    <text evidence="12">The sequence shown here is derived from an EMBL/GenBank/DDBJ whole genome shotgun (WGS) entry which is preliminary data.</text>
</comment>
<evidence type="ECO:0000256" key="1">
    <source>
        <dbReference type="ARBA" id="ARBA00001933"/>
    </source>
</evidence>
<dbReference type="InterPro" id="IPR020578">
    <property type="entry name" value="Aminotrans_V_PyrdxlP_BS"/>
</dbReference>
<evidence type="ECO:0000256" key="2">
    <source>
        <dbReference type="ARBA" id="ARBA00006490"/>
    </source>
</evidence>
<keyword evidence="4" id="KW-0808">Transferase</keyword>
<dbReference type="Gene3D" id="3.40.640.10">
    <property type="entry name" value="Type I PLP-dependent aspartate aminotransferase-like (Major domain)"/>
    <property type="match status" value="1"/>
</dbReference>
<evidence type="ECO:0000256" key="3">
    <source>
        <dbReference type="ARBA" id="ARBA00012239"/>
    </source>
</evidence>
<evidence type="ECO:0000256" key="7">
    <source>
        <dbReference type="ARBA" id="ARBA00023004"/>
    </source>
</evidence>
<comment type="catalytic activity">
    <reaction evidence="9">
        <text>(sulfur carrier)-H + L-cysteine = (sulfur carrier)-SH + L-alanine</text>
        <dbReference type="Rhea" id="RHEA:43892"/>
        <dbReference type="Rhea" id="RHEA-COMP:14737"/>
        <dbReference type="Rhea" id="RHEA-COMP:14739"/>
        <dbReference type="ChEBI" id="CHEBI:29917"/>
        <dbReference type="ChEBI" id="CHEBI:35235"/>
        <dbReference type="ChEBI" id="CHEBI:57972"/>
        <dbReference type="ChEBI" id="CHEBI:64428"/>
        <dbReference type="EC" id="2.8.1.7"/>
    </reaction>
</comment>
<dbReference type="InterPro" id="IPR015422">
    <property type="entry name" value="PyrdxlP-dep_Trfase_small"/>
</dbReference>